<reference evidence="2" key="1">
    <citation type="journal article" date="2023" name="Nat. Plants">
        <title>Single-cell RNA sequencing provides a high-resolution roadmap for understanding the multicellular compartmentation of specialized metabolism.</title>
        <authorList>
            <person name="Sun S."/>
            <person name="Shen X."/>
            <person name="Li Y."/>
            <person name="Li Y."/>
            <person name="Wang S."/>
            <person name="Li R."/>
            <person name="Zhang H."/>
            <person name="Shen G."/>
            <person name="Guo B."/>
            <person name="Wei J."/>
            <person name="Xu J."/>
            <person name="St-Pierre B."/>
            <person name="Chen S."/>
            <person name="Sun C."/>
        </authorList>
    </citation>
    <scope>NUCLEOTIDE SEQUENCE [LARGE SCALE GENOMIC DNA]</scope>
</reference>
<gene>
    <name evidence="1" type="ORF">M9H77_35198</name>
</gene>
<organism evidence="1 2">
    <name type="scientific">Catharanthus roseus</name>
    <name type="common">Madagascar periwinkle</name>
    <name type="synonym">Vinca rosea</name>
    <dbReference type="NCBI Taxonomy" id="4058"/>
    <lineage>
        <taxon>Eukaryota</taxon>
        <taxon>Viridiplantae</taxon>
        <taxon>Streptophyta</taxon>
        <taxon>Embryophyta</taxon>
        <taxon>Tracheophyta</taxon>
        <taxon>Spermatophyta</taxon>
        <taxon>Magnoliopsida</taxon>
        <taxon>eudicotyledons</taxon>
        <taxon>Gunneridae</taxon>
        <taxon>Pentapetalae</taxon>
        <taxon>asterids</taxon>
        <taxon>lamiids</taxon>
        <taxon>Gentianales</taxon>
        <taxon>Apocynaceae</taxon>
        <taxon>Rauvolfioideae</taxon>
        <taxon>Vinceae</taxon>
        <taxon>Catharanthinae</taxon>
        <taxon>Catharanthus</taxon>
    </lineage>
</organism>
<proteinExistence type="predicted"/>
<comment type="caution">
    <text evidence="1">The sequence shown here is derived from an EMBL/GenBank/DDBJ whole genome shotgun (WGS) entry which is preliminary data.</text>
</comment>
<sequence>MVSFKLTSVFMIIMLIHISSQIESSKMKECSLKDIEFQQCLNQVQVSAHNSFESCCKILTQAVQVGFSCFCSLLSSSTPIIGITISLQLSNCYISMPSLSGCHMTVPAISTPLPALNFPPTRPSLPEEMPPEIPRKQPEPSSASNDFLRPLSPSSPIKNSTIIEAGEPTSKNKTVSESGIPVYQGKICSAGDKNDILHPIFLLAIAPISHLLWVS</sequence>
<keyword evidence="2" id="KW-1185">Reference proteome</keyword>
<name>A0ACB9ZQ73_CATRO</name>
<protein>
    <submittedName>
        <fullName evidence="1">Uncharacterized protein</fullName>
    </submittedName>
</protein>
<evidence type="ECO:0000313" key="1">
    <source>
        <dbReference type="EMBL" id="KAI5649193.1"/>
    </source>
</evidence>
<dbReference type="Proteomes" id="UP001060085">
    <property type="component" value="Linkage Group LG08"/>
</dbReference>
<accession>A0ACB9ZQ73</accession>
<evidence type="ECO:0000313" key="2">
    <source>
        <dbReference type="Proteomes" id="UP001060085"/>
    </source>
</evidence>
<dbReference type="EMBL" id="CM044708">
    <property type="protein sequence ID" value="KAI5649193.1"/>
    <property type="molecule type" value="Genomic_DNA"/>
</dbReference>